<evidence type="ECO:0000256" key="4">
    <source>
        <dbReference type="ARBA" id="ARBA00022989"/>
    </source>
</evidence>
<dbReference type="OrthoDB" id="1684102at2759"/>
<evidence type="ECO:0000256" key="1">
    <source>
        <dbReference type="ARBA" id="ARBA00004141"/>
    </source>
</evidence>
<feature type="transmembrane region" description="Helical" evidence="6">
    <location>
        <begin position="293"/>
        <end position="311"/>
    </location>
</feature>
<feature type="domain" description="Amino acid transporter transmembrane" evidence="7">
    <location>
        <begin position="22"/>
        <end position="419"/>
    </location>
</feature>
<dbReference type="InterPro" id="IPR013057">
    <property type="entry name" value="AA_transpt_TM"/>
</dbReference>
<organism evidence="8 9">
    <name type="scientific">Apostasia shenzhenica</name>
    <dbReference type="NCBI Taxonomy" id="1088818"/>
    <lineage>
        <taxon>Eukaryota</taxon>
        <taxon>Viridiplantae</taxon>
        <taxon>Streptophyta</taxon>
        <taxon>Embryophyta</taxon>
        <taxon>Tracheophyta</taxon>
        <taxon>Spermatophyta</taxon>
        <taxon>Magnoliopsida</taxon>
        <taxon>Liliopsida</taxon>
        <taxon>Asparagales</taxon>
        <taxon>Orchidaceae</taxon>
        <taxon>Apostasioideae</taxon>
        <taxon>Apostasia</taxon>
    </lineage>
</organism>
<feature type="transmembrane region" description="Helical" evidence="6">
    <location>
        <begin position="117"/>
        <end position="138"/>
    </location>
</feature>
<name>A0A2I0AXX3_9ASPA</name>
<evidence type="ECO:0000256" key="5">
    <source>
        <dbReference type="ARBA" id="ARBA00023136"/>
    </source>
</evidence>
<protein>
    <submittedName>
        <fullName evidence="8">Lysine histidine transporter 1</fullName>
    </submittedName>
</protein>
<evidence type="ECO:0000313" key="8">
    <source>
        <dbReference type="EMBL" id="PKA60388.1"/>
    </source>
</evidence>
<feature type="transmembrane region" description="Helical" evidence="6">
    <location>
        <begin position="215"/>
        <end position="238"/>
    </location>
</feature>
<comment type="subcellular location">
    <subcellularLocation>
        <location evidence="1">Membrane</location>
        <topology evidence="1">Multi-pass membrane protein</topology>
    </subcellularLocation>
</comment>
<proteinExistence type="predicted"/>
<feature type="transmembrane region" description="Helical" evidence="6">
    <location>
        <begin position="340"/>
        <end position="360"/>
    </location>
</feature>
<feature type="transmembrane region" description="Helical" evidence="6">
    <location>
        <begin position="250"/>
        <end position="273"/>
    </location>
</feature>
<dbReference type="GO" id="GO:0015179">
    <property type="term" value="F:L-amino acid transmembrane transporter activity"/>
    <property type="evidence" value="ECO:0007669"/>
    <property type="project" value="TreeGrafter"/>
</dbReference>
<evidence type="ECO:0000256" key="3">
    <source>
        <dbReference type="ARBA" id="ARBA00022970"/>
    </source>
</evidence>
<keyword evidence="2 6" id="KW-0812">Transmembrane</keyword>
<dbReference type="Pfam" id="PF01490">
    <property type="entry name" value="Aa_trans"/>
    <property type="match status" value="1"/>
</dbReference>
<dbReference type="EMBL" id="KZ451939">
    <property type="protein sequence ID" value="PKA60388.1"/>
    <property type="molecule type" value="Genomic_DNA"/>
</dbReference>
<keyword evidence="4 6" id="KW-1133">Transmembrane helix</keyword>
<feature type="transmembrane region" description="Helical" evidence="6">
    <location>
        <begin position="401"/>
        <end position="419"/>
    </location>
</feature>
<evidence type="ECO:0000259" key="7">
    <source>
        <dbReference type="Pfam" id="PF01490"/>
    </source>
</evidence>
<keyword evidence="9" id="KW-1185">Reference proteome</keyword>
<dbReference type="PANTHER" id="PTHR22950:SF349">
    <property type="entry name" value="AMINO ACID TRANSPORTER TRANSMEMBRANE DOMAIN-CONTAINING PROTEIN"/>
    <property type="match status" value="1"/>
</dbReference>
<dbReference type="STRING" id="1088818.A0A2I0AXX3"/>
<dbReference type="GO" id="GO:0005774">
    <property type="term" value="C:vacuolar membrane"/>
    <property type="evidence" value="ECO:0007669"/>
    <property type="project" value="TreeGrafter"/>
</dbReference>
<dbReference type="PANTHER" id="PTHR22950">
    <property type="entry name" value="AMINO ACID TRANSPORTER"/>
    <property type="match status" value="1"/>
</dbReference>
<reference evidence="8 9" key="1">
    <citation type="journal article" date="2017" name="Nature">
        <title>The Apostasia genome and the evolution of orchids.</title>
        <authorList>
            <person name="Zhang G.Q."/>
            <person name="Liu K.W."/>
            <person name="Li Z."/>
            <person name="Lohaus R."/>
            <person name="Hsiao Y.Y."/>
            <person name="Niu S.C."/>
            <person name="Wang J.Y."/>
            <person name="Lin Y.C."/>
            <person name="Xu Q."/>
            <person name="Chen L.J."/>
            <person name="Yoshida K."/>
            <person name="Fujiwara S."/>
            <person name="Wang Z.W."/>
            <person name="Zhang Y.Q."/>
            <person name="Mitsuda N."/>
            <person name="Wang M."/>
            <person name="Liu G.H."/>
            <person name="Pecoraro L."/>
            <person name="Huang H.X."/>
            <person name="Xiao X.J."/>
            <person name="Lin M."/>
            <person name="Wu X.Y."/>
            <person name="Wu W.L."/>
            <person name="Chen Y.Y."/>
            <person name="Chang S.B."/>
            <person name="Sakamoto S."/>
            <person name="Ohme-Takagi M."/>
            <person name="Yagi M."/>
            <person name="Zeng S.J."/>
            <person name="Shen C.Y."/>
            <person name="Yeh C.M."/>
            <person name="Luo Y.B."/>
            <person name="Tsai W.C."/>
            <person name="Van de Peer Y."/>
            <person name="Liu Z.J."/>
        </authorList>
    </citation>
    <scope>NUCLEOTIDE SEQUENCE [LARGE SCALE GENOMIC DNA]</scope>
    <source>
        <strain evidence="9">cv. Shenzhen</strain>
        <tissue evidence="8">Stem</tissue>
    </source>
</reference>
<keyword evidence="3" id="KW-0029">Amino-acid transport</keyword>
<feature type="transmembrane region" description="Helical" evidence="6">
    <location>
        <begin position="366"/>
        <end position="389"/>
    </location>
</feature>
<evidence type="ECO:0000256" key="2">
    <source>
        <dbReference type="ARBA" id="ARBA00022692"/>
    </source>
</evidence>
<keyword evidence="5 6" id="KW-0472">Membrane</keyword>
<feature type="transmembrane region" description="Helical" evidence="6">
    <location>
        <begin position="49"/>
        <end position="74"/>
    </location>
</feature>
<sequence>MESTEKATAAPLLRRRREGGVATWAQTLGNIIVSIVGTGVLGLPYAFRIAGWLAGLLGVATAGVCTYFCMLLLVQCRDRLEEGNTDDEQTSDDMHIHSYGDLGGKAFGRIGRFLTELLVLISQAGGAIAYLVFIGQNLSSLFPKTHHSSIPPSVFIFLILLPVQVPLSFIRSLSSLSPVSAFADACNVLAMAIVINKDFQLSERFSWGRNVFNGVWGLPFAGGVAVFCFEGFSMTLALEASMANRRKFPWVLLFAFIAITFIYVCFGIFGYLAYGDETMDIITLNLPNDWSAIAVKVGLCIALAFTFPIMMHPIYDIIEMKLASVEWFQKLCNNSRSEQVGLQGARILTLILVAIVASVVPGFGDFISLVGSTVCALLSFVLPATFHLVLMGAKLKFWQRAADCFIFLTGLAFAGYGTFDALSGHIFGS</sequence>
<feature type="transmembrane region" description="Helical" evidence="6">
    <location>
        <begin position="150"/>
        <end position="169"/>
    </location>
</feature>
<gene>
    <name evidence="8" type="primary">LHT1</name>
    <name evidence="8" type="ORF">AXF42_Ash008448</name>
</gene>
<feature type="transmembrane region" description="Helical" evidence="6">
    <location>
        <begin position="176"/>
        <end position="195"/>
    </location>
</feature>
<evidence type="ECO:0000256" key="6">
    <source>
        <dbReference type="SAM" id="Phobius"/>
    </source>
</evidence>
<dbReference type="Proteomes" id="UP000236161">
    <property type="component" value="Unassembled WGS sequence"/>
</dbReference>
<evidence type="ECO:0000313" key="9">
    <source>
        <dbReference type="Proteomes" id="UP000236161"/>
    </source>
</evidence>
<feature type="transmembrane region" description="Helical" evidence="6">
    <location>
        <begin position="21"/>
        <end position="43"/>
    </location>
</feature>
<keyword evidence="3" id="KW-0813">Transport</keyword>
<accession>A0A2I0AXX3</accession>
<dbReference type="AlphaFoldDB" id="A0A2I0AXX3"/>